<feature type="domain" description="Clr5" evidence="2">
    <location>
        <begin position="42"/>
        <end position="95"/>
    </location>
</feature>
<dbReference type="AlphaFoldDB" id="A0A8H4PUI5"/>
<reference evidence="3 4" key="1">
    <citation type="journal article" date="2020" name="Genome Biol. Evol.">
        <title>A new high-quality draft genome assembly of the Chinese cordyceps Ophiocordyceps sinensis.</title>
        <authorList>
            <person name="Shu R."/>
            <person name="Zhang J."/>
            <person name="Meng Q."/>
            <person name="Zhang H."/>
            <person name="Zhou G."/>
            <person name="Li M."/>
            <person name="Wu P."/>
            <person name="Zhao Y."/>
            <person name="Chen C."/>
            <person name="Qin Q."/>
        </authorList>
    </citation>
    <scope>NUCLEOTIDE SEQUENCE [LARGE SCALE GENOMIC DNA]</scope>
    <source>
        <strain evidence="3 4">IOZ07</strain>
    </source>
</reference>
<dbReference type="Proteomes" id="UP000557566">
    <property type="component" value="Unassembled WGS sequence"/>
</dbReference>
<evidence type="ECO:0000256" key="1">
    <source>
        <dbReference type="SAM" id="MobiDB-lite"/>
    </source>
</evidence>
<feature type="region of interest" description="Disordered" evidence="1">
    <location>
        <begin position="1"/>
        <end position="26"/>
    </location>
</feature>
<accession>A0A8H4PUI5</accession>
<dbReference type="InterPro" id="IPR025676">
    <property type="entry name" value="Clr5_dom"/>
</dbReference>
<feature type="region of interest" description="Disordered" evidence="1">
    <location>
        <begin position="388"/>
        <end position="412"/>
    </location>
</feature>
<proteinExistence type="predicted"/>
<evidence type="ECO:0000259" key="2">
    <source>
        <dbReference type="Pfam" id="PF14420"/>
    </source>
</evidence>
<name>A0A8H4PUI5_9HYPO</name>
<gene>
    <name evidence="3" type="ORF">G6O67_002613</name>
</gene>
<comment type="caution">
    <text evidence="3">The sequence shown here is derived from an EMBL/GenBank/DDBJ whole genome shotgun (WGS) entry which is preliminary data.</text>
</comment>
<keyword evidence="4" id="KW-1185">Reference proteome</keyword>
<organism evidence="3 4">
    <name type="scientific">Ophiocordyceps sinensis</name>
    <dbReference type="NCBI Taxonomy" id="72228"/>
    <lineage>
        <taxon>Eukaryota</taxon>
        <taxon>Fungi</taxon>
        <taxon>Dikarya</taxon>
        <taxon>Ascomycota</taxon>
        <taxon>Pezizomycotina</taxon>
        <taxon>Sordariomycetes</taxon>
        <taxon>Hypocreomycetidae</taxon>
        <taxon>Hypocreales</taxon>
        <taxon>Ophiocordycipitaceae</taxon>
        <taxon>Ophiocordyceps</taxon>
    </lineage>
</organism>
<sequence>MSLFGEEMSDLSATAQVQKRSTEDGIRATRDMNFHPCCKEHSEEEWQANKALIEKLYIGDNRKLSETIAILKSKHGFAATEQMYKKRLKKWNIRKRSYRKTVDGSMPQILVPAVEGAHGAINRTIRIEPYAVLELVLDSVAAWSLSKLDSRGPQSDPMSRYLASPDRPPLQDSRTMYRTFELVFDLWYYGKGQLAGMAARKAFYALELLATNHPLLKILQQLTRLLGQLIGSLAPQHLWLYEQLIWDGRARLRQGSALAQRREAMTTALHELSGKQVPDTGDGEYEKLRIDALVLEYTQMDPGDLQRAEELATRLLARTASDASARSKARFHAYARKMLARQQQEKSDWARAEDNLRLAIAKREAAHGAESDLRVIRDMWVPAAHFQKAGRQGHGEGGAVSAGRPGRGRGHG</sequence>
<dbReference type="EMBL" id="JAAVMX010000003">
    <property type="protein sequence ID" value="KAF4510745.1"/>
    <property type="molecule type" value="Genomic_DNA"/>
</dbReference>
<feature type="region of interest" description="Disordered" evidence="1">
    <location>
        <begin position="148"/>
        <end position="167"/>
    </location>
</feature>
<dbReference type="PANTHER" id="PTHR38788">
    <property type="entry name" value="CLR5 DOMAIN-CONTAINING PROTEIN"/>
    <property type="match status" value="1"/>
</dbReference>
<dbReference type="OrthoDB" id="5308957at2759"/>
<evidence type="ECO:0000313" key="3">
    <source>
        <dbReference type="EMBL" id="KAF4510745.1"/>
    </source>
</evidence>
<protein>
    <recommendedName>
        <fullName evidence="2">Clr5 domain-containing protein</fullName>
    </recommendedName>
</protein>
<evidence type="ECO:0000313" key="4">
    <source>
        <dbReference type="Proteomes" id="UP000557566"/>
    </source>
</evidence>
<dbReference type="Pfam" id="PF14420">
    <property type="entry name" value="Clr5"/>
    <property type="match status" value="1"/>
</dbReference>
<dbReference type="PANTHER" id="PTHR38788:SF3">
    <property type="entry name" value="CLR5 DOMAIN-CONTAINING PROTEIN"/>
    <property type="match status" value="1"/>
</dbReference>